<accession>A0A6A6X8F4</accession>
<dbReference type="EMBL" id="MU001960">
    <property type="protein sequence ID" value="KAF2792649.1"/>
    <property type="molecule type" value="Genomic_DNA"/>
</dbReference>
<sequence length="71" mass="7927">MVGILSLLLSFSIQCCSQNIRHGTPSTLLLNNDSATINPCNVTNSHSISDPFRPLQTSLHPIFHRLHHHSR</sequence>
<evidence type="ECO:0000313" key="3">
    <source>
        <dbReference type="Proteomes" id="UP000799757"/>
    </source>
</evidence>
<feature type="signal peptide" evidence="1">
    <location>
        <begin position="1"/>
        <end position="17"/>
    </location>
</feature>
<evidence type="ECO:0000256" key="1">
    <source>
        <dbReference type="SAM" id="SignalP"/>
    </source>
</evidence>
<dbReference type="Proteomes" id="UP000799757">
    <property type="component" value="Unassembled WGS sequence"/>
</dbReference>
<reference evidence="2" key="1">
    <citation type="journal article" date="2020" name="Stud. Mycol.">
        <title>101 Dothideomycetes genomes: a test case for predicting lifestyles and emergence of pathogens.</title>
        <authorList>
            <person name="Haridas S."/>
            <person name="Albert R."/>
            <person name="Binder M."/>
            <person name="Bloem J."/>
            <person name="Labutti K."/>
            <person name="Salamov A."/>
            <person name="Andreopoulos B."/>
            <person name="Baker S."/>
            <person name="Barry K."/>
            <person name="Bills G."/>
            <person name="Bluhm B."/>
            <person name="Cannon C."/>
            <person name="Castanera R."/>
            <person name="Culley D."/>
            <person name="Daum C."/>
            <person name="Ezra D."/>
            <person name="Gonzalez J."/>
            <person name="Henrissat B."/>
            <person name="Kuo A."/>
            <person name="Liang C."/>
            <person name="Lipzen A."/>
            <person name="Lutzoni F."/>
            <person name="Magnuson J."/>
            <person name="Mondo S."/>
            <person name="Nolan M."/>
            <person name="Ohm R."/>
            <person name="Pangilinan J."/>
            <person name="Park H.-J."/>
            <person name="Ramirez L."/>
            <person name="Alfaro M."/>
            <person name="Sun H."/>
            <person name="Tritt A."/>
            <person name="Yoshinaga Y."/>
            <person name="Zwiers L.-H."/>
            <person name="Turgeon B."/>
            <person name="Goodwin S."/>
            <person name="Spatafora J."/>
            <person name="Crous P."/>
            <person name="Grigoriev I."/>
        </authorList>
    </citation>
    <scope>NUCLEOTIDE SEQUENCE</scope>
    <source>
        <strain evidence="2">CBS 109.77</strain>
    </source>
</reference>
<evidence type="ECO:0000313" key="2">
    <source>
        <dbReference type="EMBL" id="KAF2792649.1"/>
    </source>
</evidence>
<protein>
    <submittedName>
        <fullName evidence="2">Uncharacterized protein</fullName>
    </submittedName>
</protein>
<gene>
    <name evidence="2" type="ORF">K505DRAFT_51297</name>
</gene>
<feature type="chain" id="PRO_5025390621" evidence="1">
    <location>
        <begin position="18"/>
        <end position="71"/>
    </location>
</feature>
<dbReference type="AlphaFoldDB" id="A0A6A6X8F4"/>
<organism evidence="2 3">
    <name type="scientific">Melanomma pulvis-pyrius CBS 109.77</name>
    <dbReference type="NCBI Taxonomy" id="1314802"/>
    <lineage>
        <taxon>Eukaryota</taxon>
        <taxon>Fungi</taxon>
        <taxon>Dikarya</taxon>
        <taxon>Ascomycota</taxon>
        <taxon>Pezizomycotina</taxon>
        <taxon>Dothideomycetes</taxon>
        <taxon>Pleosporomycetidae</taxon>
        <taxon>Pleosporales</taxon>
        <taxon>Melanommataceae</taxon>
        <taxon>Melanomma</taxon>
    </lineage>
</organism>
<name>A0A6A6X8F4_9PLEO</name>
<keyword evidence="3" id="KW-1185">Reference proteome</keyword>
<keyword evidence="1" id="KW-0732">Signal</keyword>
<proteinExistence type="predicted"/>